<dbReference type="Proteomes" id="UP000829196">
    <property type="component" value="Unassembled WGS sequence"/>
</dbReference>
<dbReference type="Gene3D" id="2.60.120.330">
    <property type="entry name" value="B-lactam Antibiotic, Isopenicillin N Synthase, Chain"/>
    <property type="match status" value="1"/>
</dbReference>
<dbReference type="InterPro" id="IPR027443">
    <property type="entry name" value="IPNS-like_sf"/>
</dbReference>
<accession>A0A8T3BUA7</accession>
<keyword evidence="6" id="KW-0223">Dioxygenase</keyword>
<keyword evidence="4" id="KW-0963">Cytoplasm</keyword>
<dbReference type="InterPro" id="IPR050231">
    <property type="entry name" value="Iron_ascorbate_oxido_reductase"/>
</dbReference>
<comment type="caution">
    <text evidence="12">The sequence shown here is derived from an EMBL/GenBank/DDBJ whole genome shotgun (WGS) entry which is preliminary data.</text>
</comment>
<evidence type="ECO:0000256" key="2">
    <source>
        <dbReference type="ARBA" id="ARBA00004496"/>
    </source>
</evidence>
<evidence type="ECO:0000256" key="9">
    <source>
        <dbReference type="ARBA" id="ARBA00050708"/>
    </source>
</evidence>
<dbReference type="EMBL" id="JAGYWB010000006">
    <property type="protein sequence ID" value="KAI0518924.1"/>
    <property type="molecule type" value="Genomic_DNA"/>
</dbReference>
<evidence type="ECO:0000313" key="13">
    <source>
        <dbReference type="Proteomes" id="UP000829196"/>
    </source>
</evidence>
<keyword evidence="13" id="KW-1185">Reference proteome</keyword>
<sequence>MATRAIDSGRTVLANKYNQGKLFFYEHFQEVVVDTTDISALVSASHDLNLAEDSGVQKVARELDNACKEAGFFYVKGHGIPDSLLNEVKNVVQNFFDLPYEEKVKIKLSPATGYRGYQRIGENITLGKPDIQEAIDCYRPMEPGEYGTLGETMEGQNLWPEYPPNFRSLMEEYIILLKELAKKIMRGIALALGGPSDAFDGEIAGDSFWAMRLIGYPGSYDATSQRIKCSIGCGAHSDYGLLTLINQDDNVDALQVRNKSGEWIWVVPIPGTFICNIGDMLKVCSNGIYDATLHKVINNSYKYRVSVVFFYEPNYNTTVEPLEFCKLKTGGVGSFQGVIYGKHLVHKVKANFGL</sequence>
<evidence type="ECO:0000256" key="4">
    <source>
        <dbReference type="ARBA" id="ARBA00022490"/>
    </source>
</evidence>
<evidence type="ECO:0000259" key="11">
    <source>
        <dbReference type="PROSITE" id="PS51471"/>
    </source>
</evidence>
<dbReference type="InterPro" id="IPR005123">
    <property type="entry name" value="Oxoglu/Fe-dep_dioxygenase_dom"/>
</dbReference>
<feature type="domain" description="Fe2OG dioxygenase" evidence="11">
    <location>
        <begin position="207"/>
        <end position="313"/>
    </location>
</feature>
<comment type="catalytic activity">
    <reaction evidence="9">
        <text>L-homoarginine + 2-oxoglutarate + O2 = 6-hydroxy-L-homoarginine + succinate + CO2</text>
        <dbReference type="Rhea" id="RHEA:79839"/>
        <dbReference type="ChEBI" id="CHEBI:15379"/>
        <dbReference type="ChEBI" id="CHEBI:16526"/>
        <dbReference type="ChEBI" id="CHEBI:16810"/>
        <dbReference type="ChEBI" id="CHEBI:30031"/>
        <dbReference type="ChEBI" id="CHEBI:143006"/>
        <dbReference type="ChEBI" id="CHEBI:231270"/>
    </reaction>
</comment>
<keyword evidence="5 10" id="KW-0479">Metal-binding</keyword>
<evidence type="ECO:0000256" key="3">
    <source>
        <dbReference type="ARBA" id="ARBA00008056"/>
    </source>
</evidence>
<proteinExistence type="inferred from homology"/>
<dbReference type="PROSITE" id="PS51471">
    <property type="entry name" value="FE2OG_OXY"/>
    <property type="match status" value="1"/>
</dbReference>
<dbReference type="OrthoDB" id="288590at2759"/>
<name>A0A8T3BUA7_DENNO</name>
<dbReference type="InterPro" id="IPR044861">
    <property type="entry name" value="IPNS-like_FE2OG_OXY"/>
</dbReference>
<dbReference type="PANTHER" id="PTHR47990">
    <property type="entry name" value="2-OXOGLUTARATE (2OG) AND FE(II)-DEPENDENT OXYGENASE SUPERFAMILY PROTEIN-RELATED"/>
    <property type="match status" value="1"/>
</dbReference>
<evidence type="ECO:0000256" key="10">
    <source>
        <dbReference type="RuleBase" id="RU003682"/>
    </source>
</evidence>
<dbReference type="Pfam" id="PF14226">
    <property type="entry name" value="DIOX_N"/>
    <property type="match status" value="1"/>
</dbReference>
<dbReference type="SMR" id="A0A8T3BUA7"/>
<evidence type="ECO:0000256" key="5">
    <source>
        <dbReference type="ARBA" id="ARBA00022723"/>
    </source>
</evidence>
<dbReference type="AlphaFoldDB" id="A0A8T3BUA7"/>
<keyword evidence="7 10" id="KW-0560">Oxidoreductase</keyword>
<protein>
    <recommendedName>
        <fullName evidence="11">Fe2OG dioxygenase domain-containing protein</fullName>
    </recommendedName>
</protein>
<dbReference type="GO" id="GO:0005737">
    <property type="term" value="C:cytoplasm"/>
    <property type="evidence" value="ECO:0007669"/>
    <property type="project" value="UniProtKB-SubCell"/>
</dbReference>
<dbReference type="FunFam" id="2.60.120.330:FF:000024">
    <property type="entry name" value="Probable 2-oxoglutarate-dependent dioxygenase At3g49630"/>
    <property type="match status" value="1"/>
</dbReference>
<evidence type="ECO:0000256" key="8">
    <source>
        <dbReference type="ARBA" id="ARBA00023004"/>
    </source>
</evidence>
<dbReference type="InterPro" id="IPR026992">
    <property type="entry name" value="DIOX_N"/>
</dbReference>
<keyword evidence="8 10" id="KW-0408">Iron</keyword>
<evidence type="ECO:0000313" key="12">
    <source>
        <dbReference type="EMBL" id="KAI0518924.1"/>
    </source>
</evidence>
<comment type="subcellular location">
    <subcellularLocation>
        <location evidence="2">Cytoplasm</location>
    </subcellularLocation>
</comment>
<evidence type="ECO:0000256" key="1">
    <source>
        <dbReference type="ARBA" id="ARBA00001961"/>
    </source>
</evidence>
<comment type="similarity">
    <text evidence="3 10">Belongs to the iron/ascorbate-dependent oxidoreductase family.</text>
</comment>
<gene>
    <name evidence="12" type="ORF">KFK09_006361</name>
</gene>
<dbReference type="GO" id="GO:0046872">
    <property type="term" value="F:metal ion binding"/>
    <property type="evidence" value="ECO:0007669"/>
    <property type="project" value="UniProtKB-KW"/>
</dbReference>
<comment type="cofactor">
    <cofactor evidence="1">
        <name>L-ascorbate</name>
        <dbReference type="ChEBI" id="CHEBI:38290"/>
    </cofactor>
</comment>
<dbReference type="PRINTS" id="PR00682">
    <property type="entry name" value="IPNSYNTHASE"/>
</dbReference>
<dbReference type="Pfam" id="PF03171">
    <property type="entry name" value="2OG-FeII_Oxy"/>
    <property type="match status" value="1"/>
</dbReference>
<reference evidence="12" key="1">
    <citation type="journal article" date="2022" name="Front. Genet.">
        <title>Chromosome-Scale Assembly of the Dendrobium nobile Genome Provides Insights Into the Molecular Mechanism of the Biosynthesis of the Medicinal Active Ingredient of Dendrobium.</title>
        <authorList>
            <person name="Xu Q."/>
            <person name="Niu S.-C."/>
            <person name="Li K.-L."/>
            <person name="Zheng P.-J."/>
            <person name="Zhang X.-J."/>
            <person name="Jia Y."/>
            <person name="Liu Y."/>
            <person name="Niu Y.-X."/>
            <person name="Yu L.-H."/>
            <person name="Chen D.-F."/>
            <person name="Zhang G.-Q."/>
        </authorList>
    </citation>
    <scope>NUCLEOTIDE SEQUENCE</scope>
    <source>
        <tissue evidence="12">Leaf</tissue>
    </source>
</reference>
<evidence type="ECO:0000256" key="7">
    <source>
        <dbReference type="ARBA" id="ARBA00023002"/>
    </source>
</evidence>
<evidence type="ECO:0000256" key="6">
    <source>
        <dbReference type="ARBA" id="ARBA00022964"/>
    </source>
</evidence>
<dbReference type="SUPFAM" id="SSF51197">
    <property type="entry name" value="Clavaminate synthase-like"/>
    <property type="match status" value="1"/>
</dbReference>
<dbReference type="GO" id="GO:0016706">
    <property type="term" value="F:2-oxoglutarate-dependent dioxygenase activity"/>
    <property type="evidence" value="ECO:0007669"/>
    <property type="project" value="UniProtKB-ARBA"/>
</dbReference>
<organism evidence="12 13">
    <name type="scientific">Dendrobium nobile</name>
    <name type="common">Orchid</name>
    <dbReference type="NCBI Taxonomy" id="94219"/>
    <lineage>
        <taxon>Eukaryota</taxon>
        <taxon>Viridiplantae</taxon>
        <taxon>Streptophyta</taxon>
        <taxon>Embryophyta</taxon>
        <taxon>Tracheophyta</taxon>
        <taxon>Spermatophyta</taxon>
        <taxon>Magnoliopsida</taxon>
        <taxon>Liliopsida</taxon>
        <taxon>Asparagales</taxon>
        <taxon>Orchidaceae</taxon>
        <taxon>Epidendroideae</taxon>
        <taxon>Malaxideae</taxon>
        <taxon>Dendrobiinae</taxon>
        <taxon>Dendrobium</taxon>
    </lineage>
</organism>